<dbReference type="PANTHER" id="PTHR30126">
    <property type="entry name" value="HTH-TYPE TRANSCRIPTIONAL REGULATOR"/>
    <property type="match status" value="1"/>
</dbReference>
<evidence type="ECO:0000256" key="2">
    <source>
        <dbReference type="ARBA" id="ARBA00023015"/>
    </source>
</evidence>
<evidence type="ECO:0000256" key="1">
    <source>
        <dbReference type="ARBA" id="ARBA00009437"/>
    </source>
</evidence>
<dbReference type="GO" id="GO:0003700">
    <property type="term" value="F:DNA-binding transcription factor activity"/>
    <property type="evidence" value="ECO:0007669"/>
    <property type="project" value="InterPro"/>
</dbReference>
<dbReference type="RefSeq" id="WP_063208085.1">
    <property type="nucleotide sequence ID" value="NZ_LUKD01000006.1"/>
</dbReference>
<protein>
    <recommendedName>
        <fullName evidence="5">HTH lysR-type domain-containing protein</fullName>
    </recommendedName>
</protein>
<reference evidence="6 7" key="1">
    <citation type="submission" date="2016-03" db="EMBL/GenBank/DDBJ databases">
        <authorList>
            <person name="Ploux O."/>
        </authorList>
    </citation>
    <scope>NUCLEOTIDE SEQUENCE [LARGE SCALE GENOMIC DNA]</scope>
    <source>
        <strain evidence="6 7">EC13</strain>
    </source>
</reference>
<dbReference type="SUPFAM" id="SSF46785">
    <property type="entry name" value="Winged helix' DNA-binding domain"/>
    <property type="match status" value="1"/>
</dbReference>
<keyword evidence="4" id="KW-0804">Transcription</keyword>
<evidence type="ECO:0000313" key="7">
    <source>
        <dbReference type="Proteomes" id="UP000075799"/>
    </source>
</evidence>
<dbReference type="SUPFAM" id="SSF53850">
    <property type="entry name" value="Periplasmic binding protein-like II"/>
    <property type="match status" value="1"/>
</dbReference>
<dbReference type="GO" id="GO:0000976">
    <property type="term" value="F:transcription cis-regulatory region binding"/>
    <property type="evidence" value="ECO:0007669"/>
    <property type="project" value="TreeGrafter"/>
</dbReference>
<keyword evidence="3" id="KW-0238">DNA-binding</keyword>
<comment type="similarity">
    <text evidence="1">Belongs to the LysR transcriptional regulatory family.</text>
</comment>
<evidence type="ECO:0000259" key="5">
    <source>
        <dbReference type="PROSITE" id="PS50931"/>
    </source>
</evidence>
<keyword evidence="2" id="KW-0805">Transcription regulation</keyword>
<feature type="domain" description="HTH lysR-type" evidence="5">
    <location>
        <begin position="8"/>
        <end position="65"/>
    </location>
</feature>
<dbReference type="PROSITE" id="PS50931">
    <property type="entry name" value="HTH_LYSR"/>
    <property type="match status" value="1"/>
</dbReference>
<dbReference type="Pfam" id="PF03466">
    <property type="entry name" value="LysR_substrate"/>
    <property type="match status" value="1"/>
</dbReference>
<sequence>MEIFISIMEIFELRYFIAVAQTENVNRAAEAINVSAGSLSKAISRLEDELQTPLFFKTGRGIKLTPEGLILKKKAAQILQLEEDAKLELRGKESGSLNVFISSEEILQSYFGIEIVQKISKIYPQAKIQFLIRSDESAIEQVKNGEAHLALITSESPIELSSKLIAKVEFKTTASKVHPLYKKYGSQKAIPPEELLQHSFVSPDSAVLGKITKSDSIDGWRDDKFPRKIRYKVCGLKLMENLVGTGAALAYLPDYFVKSADLEVLKVTGYPYSCHQNVRLITKDPSALGWLNKLWDQL</sequence>
<evidence type="ECO:0000313" key="6">
    <source>
        <dbReference type="EMBL" id="KYG64203.1"/>
    </source>
</evidence>
<evidence type="ECO:0000256" key="3">
    <source>
        <dbReference type="ARBA" id="ARBA00023125"/>
    </source>
</evidence>
<dbReference type="InterPro" id="IPR000847">
    <property type="entry name" value="LysR_HTH_N"/>
</dbReference>
<dbReference type="InterPro" id="IPR036388">
    <property type="entry name" value="WH-like_DNA-bd_sf"/>
</dbReference>
<dbReference type="EMBL" id="LUKD01000006">
    <property type="protein sequence ID" value="KYG64203.1"/>
    <property type="molecule type" value="Genomic_DNA"/>
</dbReference>
<name>A0A162G336_BDEBC</name>
<dbReference type="Proteomes" id="UP000075799">
    <property type="component" value="Unassembled WGS sequence"/>
</dbReference>
<proteinExistence type="inferred from homology"/>
<dbReference type="AlphaFoldDB" id="A0A162G336"/>
<dbReference type="Gene3D" id="3.40.190.10">
    <property type="entry name" value="Periplasmic binding protein-like II"/>
    <property type="match status" value="2"/>
</dbReference>
<dbReference type="InterPro" id="IPR005119">
    <property type="entry name" value="LysR_subst-bd"/>
</dbReference>
<evidence type="ECO:0000256" key="4">
    <source>
        <dbReference type="ARBA" id="ARBA00023163"/>
    </source>
</evidence>
<gene>
    <name evidence="6" type="ORF">AZI87_13235</name>
</gene>
<organism evidence="6 7">
    <name type="scientific">Bdellovibrio bacteriovorus</name>
    <dbReference type="NCBI Taxonomy" id="959"/>
    <lineage>
        <taxon>Bacteria</taxon>
        <taxon>Pseudomonadati</taxon>
        <taxon>Bdellovibrionota</taxon>
        <taxon>Bdellovibrionia</taxon>
        <taxon>Bdellovibrionales</taxon>
        <taxon>Pseudobdellovibrionaceae</taxon>
        <taxon>Bdellovibrio</taxon>
    </lineage>
</organism>
<dbReference type="Gene3D" id="1.10.10.10">
    <property type="entry name" value="Winged helix-like DNA-binding domain superfamily/Winged helix DNA-binding domain"/>
    <property type="match status" value="1"/>
</dbReference>
<dbReference type="CDD" id="cd05466">
    <property type="entry name" value="PBP2_LTTR_substrate"/>
    <property type="match status" value="1"/>
</dbReference>
<dbReference type="OrthoDB" id="5292387at2"/>
<comment type="caution">
    <text evidence="6">The sequence shown here is derived from an EMBL/GenBank/DDBJ whole genome shotgun (WGS) entry which is preliminary data.</text>
</comment>
<dbReference type="FunFam" id="1.10.10.10:FF:000001">
    <property type="entry name" value="LysR family transcriptional regulator"/>
    <property type="match status" value="1"/>
</dbReference>
<dbReference type="Pfam" id="PF00126">
    <property type="entry name" value="HTH_1"/>
    <property type="match status" value="1"/>
</dbReference>
<dbReference type="PANTHER" id="PTHR30126:SF40">
    <property type="entry name" value="HTH-TYPE TRANSCRIPTIONAL REGULATOR GLTR"/>
    <property type="match status" value="1"/>
</dbReference>
<dbReference type="InterPro" id="IPR036390">
    <property type="entry name" value="WH_DNA-bd_sf"/>
</dbReference>
<accession>A0A162G336</accession>